<dbReference type="InterPro" id="IPR015915">
    <property type="entry name" value="Kelch-typ_b-propeller"/>
</dbReference>
<dbReference type="SUPFAM" id="SSF50965">
    <property type="entry name" value="Galactose oxidase, central domain"/>
    <property type="match status" value="1"/>
</dbReference>
<dbReference type="AlphaFoldDB" id="A0A165R3K0"/>
<reference evidence="1 2" key="1">
    <citation type="journal article" date="2016" name="Mol. Biol. Evol.">
        <title>Comparative Genomics of Early-Diverging Mushroom-Forming Fungi Provides Insights into the Origins of Lignocellulose Decay Capabilities.</title>
        <authorList>
            <person name="Nagy L.G."/>
            <person name="Riley R."/>
            <person name="Tritt A."/>
            <person name="Adam C."/>
            <person name="Daum C."/>
            <person name="Floudas D."/>
            <person name="Sun H."/>
            <person name="Yadav J.S."/>
            <person name="Pangilinan J."/>
            <person name="Larsson K.H."/>
            <person name="Matsuura K."/>
            <person name="Barry K."/>
            <person name="Labutti K."/>
            <person name="Kuo R."/>
            <person name="Ohm R.A."/>
            <person name="Bhattacharya S.S."/>
            <person name="Shirouzu T."/>
            <person name="Yoshinaga Y."/>
            <person name="Martin F.M."/>
            <person name="Grigoriev I.V."/>
            <person name="Hibbett D.S."/>
        </authorList>
    </citation>
    <scope>NUCLEOTIDE SEQUENCE [LARGE SCALE GENOMIC DNA]</scope>
    <source>
        <strain evidence="1 2">HHB12029</strain>
    </source>
</reference>
<dbReference type="Gene3D" id="1.25.40.10">
    <property type="entry name" value="Tetratricopeptide repeat domain"/>
    <property type="match status" value="1"/>
</dbReference>
<accession>A0A165R3K0</accession>
<dbReference type="OrthoDB" id="432528at2759"/>
<evidence type="ECO:0000313" key="1">
    <source>
        <dbReference type="EMBL" id="KZW04454.1"/>
    </source>
</evidence>
<dbReference type="SUPFAM" id="SSF48452">
    <property type="entry name" value="TPR-like"/>
    <property type="match status" value="1"/>
</dbReference>
<organism evidence="1 2">
    <name type="scientific">Exidia glandulosa HHB12029</name>
    <dbReference type="NCBI Taxonomy" id="1314781"/>
    <lineage>
        <taxon>Eukaryota</taxon>
        <taxon>Fungi</taxon>
        <taxon>Dikarya</taxon>
        <taxon>Basidiomycota</taxon>
        <taxon>Agaricomycotina</taxon>
        <taxon>Agaricomycetes</taxon>
        <taxon>Auriculariales</taxon>
        <taxon>Exidiaceae</taxon>
        <taxon>Exidia</taxon>
    </lineage>
</organism>
<sequence>MVRITHEERVERMEKHYERNTFLQSIGQNDYGPSIDWNAIRLQSSDDRPCIRLLRKFRAAGASDADIMDVTARMAANSAPEAKVAKLIRVGVLKDLGAAAYKRADYPAAISRYQDAMRLILGPNAILPSPKFYDENYIRIPKDHVEEFIDLLALASNIAQCLLKLDKPVEAIDWLQESEQILLCFRAVSQIVPEPSWKDYQLAFVEYWGLRHKTWVRGATYFTSLANTALAAVYANNVVIDVGNLGDGADQNPGLRDMMMAFDPFKYFEHRHPEPNLSVRDVTCSDIQVRGIWERQQYSTGSDKPRGRMWASTWIWRGSLYVFGGTSDSLSEGQGDARLKDLWYAPLRSPCSPSHIHQGASA</sequence>
<dbReference type="STRING" id="1314781.A0A165R3K0"/>
<dbReference type="InterPro" id="IPR011043">
    <property type="entry name" value="Gal_Oxase/kelch_b-propeller"/>
</dbReference>
<dbReference type="Proteomes" id="UP000077266">
    <property type="component" value="Unassembled WGS sequence"/>
</dbReference>
<proteinExistence type="predicted"/>
<evidence type="ECO:0000313" key="2">
    <source>
        <dbReference type="Proteomes" id="UP000077266"/>
    </source>
</evidence>
<dbReference type="EMBL" id="KV425882">
    <property type="protein sequence ID" value="KZW04454.1"/>
    <property type="molecule type" value="Genomic_DNA"/>
</dbReference>
<protein>
    <submittedName>
        <fullName evidence="1">Uncharacterized protein</fullName>
    </submittedName>
</protein>
<dbReference type="InterPro" id="IPR011990">
    <property type="entry name" value="TPR-like_helical_dom_sf"/>
</dbReference>
<keyword evidence="2" id="KW-1185">Reference proteome</keyword>
<gene>
    <name evidence="1" type="ORF">EXIGLDRAFT_26341</name>
</gene>
<dbReference type="Gene3D" id="2.120.10.80">
    <property type="entry name" value="Kelch-type beta propeller"/>
    <property type="match status" value="1"/>
</dbReference>
<name>A0A165R3K0_EXIGL</name>
<dbReference type="InParanoid" id="A0A165R3K0"/>